<evidence type="ECO:0000256" key="1">
    <source>
        <dbReference type="ARBA" id="ARBA00022729"/>
    </source>
</evidence>
<dbReference type="GO" id="GO:0008234">
    <property type="term" value="F:cysteine-type peptidase activity"/>
    <property type="evidence" value="ECO:0007669"/>
    <property type="project" value="InterPro"/>
</dbReference>
<accession>A0A9D9E376</accession>
<comment type="caution">
    <text evidence="4">The sequence shown here is derived from an EMBL/GenBank/DDBJ whole genome shotgun (WGS) entry which is preliminary data.</text>
</comment>
<dbReference type="Gene3D" id="3.40.50.1460">
    <property type="match status" value="1"/>
</dbReference>
<feature type="chain" id="PRO_5039243832" evidence="2">
    <location>
        <begin position="24"/>
        <end position="1138"/>
    </location>
</feature>
<dbReference type="Gene3D" id="2.60.40.4070">
    <property type="match status" value="1"/>
</dbReference>
<evidence type="ECO:0000256" key="2">
    <source>
        <dbReference type="SAM" id="SignalP"/>
    </source>
</evidence>
<feature type="domain" description="Gingipain" evidence="3">
    <location>
        <begin position="394"/>
        <end position="769"/>
    </location>
</feature>
<dbReference type="NCBIfam" id="NF033707">
    <property type="entry name" value="T9SS_sortase"/>
    <property type="match status" value="1"/>
</dbReference>
<gene>
    <name evidence="4" type="primary">porU</name>
    <name evidence="4" type="ORF">IAC54_07530</name>
</gene>
<dbReference type="Pfam" id="PF01364">
    <property type="entry name" value="Peptidase_C25"/>
    <property type="match status" value="1"/>
</dbReference>
<dbReference type="GO" id="GO:0006508">
    <property type="term" value="P:proteolysis"/>
    <property type="evidence" value="ECO:0007669"/>
    <property type="project" value="InterPro"/>
</dbReference>
<dbReference type="InterPro" id="IPR001769">
    <property type="entry name" value="Gingipain"/>
</dbReference>
<sequence>MKRQLNRIYAMLAAMLITVESFALPASDYTGKSVLAEGRWVKISVVTSGIYQITHSELQSWGFNPSKVKIYGYGGAMLSEKFSDPYIDDLPQIPVLRTGDRILFYAQGTVLWENSGNGFTHTQNCYATAGYYFITENDEPVATIQQKDDNAARQATTTTLFDDYALYENELYNIGNMGRNLYGEDFVYTTTRDFTFDIPGISGDVTMQVDFVAKLATSAKLTIKHNGTDLTAGDANNISAFGSSDDWYYTAGKLTTIKKTFTPDPSAPDVITLQLKATSSVTARLDYIKLQMKRELKLYGGAVKFRSLNASNSYIRYNIDVTGYNNVHVWDVSEHHSPVEINAAREGNTLSFTPQTLGVHEYAAFDENVQYPSPAYIGEVANQNLHGLERADLVIICPSQFYSQAKRLAEFHLEHDNISSIIVSPELIYNEFSSGKPDATAYRRFMKMFYDRAESAGDATLYPRYLLLFGDGSCDNRHITEQWKGYNYPFLLTFQSKESLDERSGYVTDDYFAFLKDSDGTNLLSDKPVIGVGRFPVRTVTEATVAVDKLINYSTSSDYGIWKNDICLVADDGNASEHMKQCDDLADIINTGHPEFLPSKIYIDAYTKQGASSGGTYPEAKEDMLRQLDNGVLILNYVGHGSANGWTDEKMLTMQDIKKMYLKRLPLFITATCDFSRFDALTNSGGEELFLNSKGGGIALISTSRVVYISKNGTYNKMLITHIFDRDENGERYRLGDAMRLSKSAVTDYYGSDMNKLNFILLGDPALQLAFPGYKIKVTEINGKAVTGNPEDIEMQARAEITVKGIILDEEGNKDETFNGTIEQRLYDSETEITTHGNGDAGEPYTFKRRTNKLYSGSDKVENGEFTFTFKMPKELNYTDEPGLLNMYAYDTSRGIEAHGTSQDFIVNGMDTEAEADTEGPTIESFYLNTSAFSYGVTINETPVFFAQVYDKSGINVSGIGLGHDMTIKIDNSSSMEYVVNDYFSSSPGDFGRGTVQYQLPALSAGEHTLTFKVWDTEGNSSEKSTMFKVDTGQEPDIIMLYTDKNPVKEQANFYIRHDRPDMIMDVKITVYDLTGTQLWSTQAESVSDKWTTEPVTWNLTDASGKRVPPGIYIYKAEANTEGSRISSESKKIVVLAQ</sequence>
<keyword evidence="1 2" id="KW-0732">Signal</keyword>
<dbReference type="Gene3D" id="3.40.50.10390">
    <property type="entry name" value="Gingipain r, domain 1"/>
    <property type="match status" value="1"/>
</dbReference>
<dbReference type="InterPro" id="IPR029030">
    <property type="entry name" value="Caspase-like_dom_sf"/>
</dbReference>
<protein>
    <submittedName>
        <fullName evidence="4">Type IX secretion system sortase PorU</fullName>
    </submittedName>
</protein>
<evidence type="ECO:0000259" key="3">
    <source>
        <dbReference type="Pfam" id="PF01364"/>
    </source>
</evidence>
<dbReference type="Proteomes" id="UP000823636">
    <property type="component" value="Unassembled WGS sequence"/>
</dbReference>
<feature type="signal peptide" evidence="2">
    <location>
        <begin position="1"/>
        <end position="23"/>
    </location>
</feature>
<evidence type="ECO:0000313" key="5">
    <source>
        <dbReference type="Proteomes" id="UP000823636"/>
    </source>
</evidence>
<name>A0A9D9E376_9BACT</name>
<dbReference type="AlphaFoldDB" id="A0A9D9E376"/>
<organism evidence="4 5">
    <name type="scientific">Candidatus Caccoplasma merdipullorum</name>
    <dbReference type="NCBI Taxonomy" id="2840718"/>
    <lineage>
        <taxon>Bacteria</taxon>
        <taxon>Pseudomonadati</taxon>
        <taxon>Bacteroidota</taxon>
        <taxon>Bacteroidia</taxon>
        <taxon>Bacteroidales</taxon>
        <taxon>Bacteroidaceae</taxon>
        <taxon>Bacteroidaceae incertae sedis</taxon>
        <taxon>Candidatus Caccoplasma</taxon>
    </lineage>
</organism>
<proteinExistence type="predicted"/>
<reference evidence="4" key="1">
    <citation type="submission" date="2020-10" db="EMBL/GenBank/DDBJ databases">
        <authorList>
            <person name="Gilroy R."/>
        </authorList>
    </citation>
    <scope>NUCLEOTIDE SEQUENCE</scope>
    <source>
        <strain evidence="4">G3-4614</strain>
    </source>
</reference>
<reference evidence="4" key="2">
    <citation type="journal article" date="2021" name="PeerJ">
        <title>Extensive microbial diversity within the chicken gut microbiome revealed by metagenomics and culture.</title>
        <authorList>
            <person name="Gilroy R."/>
            <person name="Ravi A."/>
            <person name="Getino M."/>
            <person name="Pursley I."/>
            <person name="Horton D.L."/>
            <person name="Alikhan N.F."/>
            <person name="Baker D."/>
            <person name="Gharbi K."/>
            <person name="Hall N."/>
            <person name="Watson M."/>
            <person name="Adriaenssens E.M."/>
            <person name="Foster-Nyarko E."/>
            <person name="Jarju S."/>
            <person name="Secka A."/>
            <person name="Antonio M."/>
            <person name="Oren A."/>
            <person name="Chaudhuri R.R."/>
            <person name="La Ragione R."/>
            <person name="Hildebrand F."/>
            <person name="Pallen M.J."/>
        </authorList>
    </citation>
    <scope>NUCLEOTIDE SEQUENCE</scope>
    <source>
        <strain evidence="4">G3-4614</strain>
    </source>
</reference>
<dbReference type="InterPro" id="IPR029031">
    <property type="entry name" value="Gingipain_N_sf"/>
</dbReference>
<evidence type="ECO:0000313" key="4">
    <source>
        <dbReference type="EMBL" id="MBO8438729.1"/>
    </source>
</evidence>
<dbReference type="SUPFAM" id="SSF52129">
    <property type="entry name" value="Caspase-like"/>
    <property type="match status" value="1"/>
</dbReference>
<dbReference type="CDD" id="cd02258">
    <property type="entry name" value="Peptidase_C25_N"/>
    <property type="match status" value="1"/>
</dbReference>
<dbReference type="EMBL" id="JADIMW010000078">
    <property type="protein sequence ID" value="MBO8438729.1"/>
    <property type="molecule type" value="Genomic_DNA"/>
</dbReference>